<dbReference type="Proteomes" id="UP001519460">
    <property type="component" value="Unassembled WGS sequence"/>
</dbReference>
<dbReference type="GO" id="GO:0046872">
    <property type="term" value="F:metal ion binding"/>
    <property type="evidence" value="ECO:0007669"/>
    <property type="project" value="UniProtKB-KW"/>
</dbReference>
<evidence type="ECO:0000256" key="6">
    <source>
        <dbReference type="SAM" id="MobiDB-lite"/>
    </source>
</evidence>
<evidence type="ECO:0000259" key="7">
    <source>
        <dbReference type="Pfam" id="PF00884"/>
    </source>
</evidence>
<dbReference type="AlphaFoldDB" id="A0ABD0K161"/>
<organism evidence="8 9">
    <name type="scientific">Batillaria attramentaria</name>
    <dbReference type="NCBI Taxonomy" id="370345"/>
    <lineage>
        <taxon>Eukaryota</taxon>
        <taxon>Metazoa</taxon>
        <taxon>Spiralia</taxon>
        <taxon>Lophotrochozoa</taxon>
        <taxon>Mollusca</taxon>
        <taxon>Gastropoda</taxon>
        <taxon>Caenogastropoda</taxon>
        <taxon>Sorbeoconcha</taxon>
        <taxon>Cerithioidea</taxon>
        <taxon>Batillariidae</taxon>
        <taxon>Batillaria</taxon>
    </lineage>
</organism>
<dbReference type="Pfam" id="PF00884">
    <property type="entry name" value="Sulfatase"/>
    <property type="match status" value="1"/>
</dbReference>
<evidence type="ECO:0000256" key="2">
    <source>
        <dbReference type="ARBA" id="ARBA00008779"/>
    </source>
</evidence>
<proteinExistence type="inferred from homology"/>
<keyword evidence="3" id="KW-0479">Metal-binding</keyword>
<comment type="caution">
    <text evidence="8">The sequence shown here is derived from an EMBL/GenBank/DDBJ whole genome shotgun (WGS) entry which is preliminary data.</text>
</comment>
<comment type="similarity">
    <text evidence="2">Belongs to the sulfatase family.</text>
</comment>
<evidence type="ECO:0000313" key="9">
    <source>
        <dbReference type="Proteomes" id="UP001519460"/>
    </source>
</evidence>
<evidence type="ECO:0000256" key="1">
    <source>
        <dbReference type="ARBA" id="ARBA00001913"/>
    </source>
</evidence>
<dbReference type="Gene3D" id="3.40.720.10">
    <property type="entry name" value="Alkaline Phosphatase, subunit A"/>
    <property type="match status" value="2"/>
</dbReference>
<feature type="region of interest" description="Disordered" evidence="6">
    <location>
        <begin position="12"/>
        <end position="36"/>
    </location>
</feature>
<keyword evidence="5" id="KW-0325">Glycoprotein</keyword>
<protein>
    <recommendedName>
        <fullName evidence="7">Sulfatase N-terminal domain-containing protein</fullName>
    </recommendedName>
</protein>
<name>A0ABD0K161_9CAEN</name>
<comment type="cofactor">
    <cofactor evidence="1">
        <name>Ca(2+)</name>
        <dbReference type="ChEBI" id="CHEBI:29108"/>
    </cofactor>
</comment>
<dbReference type="InterPro" id="IPR047115">
    <property type="entry name" value="ARSB"/>
</dbReference>
<dbReference type="SUPFAM" id="SSF53649">
    <property type="entry name" value="Alkaline phosphatase-like"/>
    <property type="match status" value="1"/>
</dbReference>
<keyword evidence="4" id="KW-0106">Calcium</keyword>
<evidence type="ECO:0000313" key="8">
    <source>
        <dbReference type="EMBL" id="KAK7480583.1"/>
    </source>
</evidence>
<dbReference type="PANTHER" id="PTHR10342">
    <property type="entry name" value="ARYLSULFATASE"/>
    <property type="match status" value="1"/>
</dbReference>
<dbReference type="Gene3D" id="3.30.1120.10">
    <property type="match status" value="1"/>
</dbReference>
<dbReference type="InterPro" id="IPR017850">
    <property type="entry name" value="Alkaline_phosphatase_core_sf"/>
</dbReference>
<dbReference type="InterPro" id="IPR000917">
    <property type="entry name" value="Sulfatase_N"/>
</dbReference>
<evidence type="ECO:0000256" key="4">
    <source>
        <dbReference type="ARBA" id="ARBA00022837"/>
    </source>
</evidence>
<evidence type="ECO:0000256" key="5">
    <source>
        <dbReference type="ARBA" id="ARBA00023180"/>
    </source>
</evidence>
<keyword evidence="9" id="KW-1185">Reference proteome</keyword>
<dbReference type="GO" id="GO:0008484">
    <property type="term" value="F:sulfuric ester hydrolase activity"/>
    <property type="evidence" value="ECO:0007669"/>
    <property type="project" value="UniProtKB-ARBA"/>
</dbReference>
<sequence>MALHVRYAGEPDQGSAFGLAGREPQAVPGHTEGAGLHHAHDRQVATSGFCNRALLPTSRGFDTFYGFYSGAQGYFNHSGDSPHAYDFRDTTKSSGPPEGTTSTELHTARAQRIIREHGDHHRPFFLYMAYQNAHARRLKPLRAMWNRYCSHVQNETRRIHCAMVAAMDESIGNITDTLEAEITVDPQWGAPPTTHCAARKRPLWEGGTRSFTLLAGPTLRHSNVTYDGLIHAVDWYPTLVQAAGGAPPRGLDGQAMWSSLQIRGPSLRNKMIYNIDDKHRRSALRWGQWKLLKGQPASKKLGWYPPASLLERGIPWEEVPRRRVPRGNCLTFKPTLKNVTTSTETGVTVGWCVSSSETCRRYTAQSCVLMWRRHAQTRGDPRWTGGVYSPGWCDL</sequence>
<dbReference type="PANTHER" id="PTHR10342:SF274">
    <property type="entry name" value="ARYLSULFATASE B"/>
    <property type="match status" value="1"/>
</dbReference>
<evidence type="ECO:0000256" key="3">
    <source>
        <dbReference type="ARBA" id="ARBA00022723"/>
    </source>
</evidence>
<feature type="region of interest" description="Disordered" evidence="6">
    <location>
        <begin position="85"/>
        <end position="105"/>
    </location>
</feature>
<accession>A0ABD0K161</accession>
<feature type="domain" description="Sulfatase N-terminal" evidence="7">
    <location>
        <begin position="51"/>
        <end position="179"/>
    </location>
</feature>
<gene>
    <name evidence="8" type="ORF">BaRGS_00028159</name>
</gene>
<reference evidence="8 9" key="1">
    <citation type="journal article" date="2023" name="Sci. Data">
        <title>Genome assembly of the Korean intertidal mud-creeper Batillaria attramentaria.</title>
        <authorList>
            <person name="Patra A.K."/>
            <person name="Ho P.T."/>
            <person name="Jun S."/>
            <person name="Lee S.J."/>
            <person name="Kim Y."/>
            <person name="Won Y.J."/>
        </authorList>
    </citation>
    <scope>NUCLEOTIDE SEQUENCE [LARGE SCALE GENOMIC DNA]</scope>
    <source>
        <strain evidence="8">Wonlab-2016</strain>
    </source>
</reference>
<dbReference type="EMBL" id="JACVVK020000278">
    <property type="protein sequence ID" value="KAK7480583.1"/>
    <property type="molecule type" value="Genomic_DNA"/>
</dbReference>